<sequence>MTLDEFMALAGTSNTGAGEYVSSGTAESLPAVMNAVTVISEAVATMPCYLYLVRNEKGKEAREWLDSHPVDHILNERPNAWQTPYQFKRMMIRHCLLNGNAYAVIQWGRDGFPVALHPYPPQSVNVEQTGEHNWRYCITDAYTGNTPQLFTVGGSPPSLLHG</sequence>
<proteinExistence type="predicted"/>
<evidence type="ECO:0000313" key="2">
    <source>
        <dbReference type="Proteomes" id="UP000277930"/>
    </source>
</evidence>
<protein>
    <submittedName>
        <fullName evidence="1">Putative head portal protein</fullName>
    </submittedName>
</protein>
<evidence type="ECO:0000313" key="1">
    <source>
        <dbReference type="EMBL" id="VED36246.1"/>
    </source>
</evidence>
<dbReference type="EMBL" id="LR134246">
    <property type="protein sequence ID" value="VED36246.1"/>
    <property type="molecule type" value="Genomic_DNA"/>
</dbReference>
<dbReference type="Proteomes" id="UP000277930">
    <property type="component" value="Chromosome 1"/>
</dbReference>
<name>A0A3S4L5V3_ECOLX</name>
<accession>A0A3S4L5V3</accession>
<gene>
    <name evidence="1" type="ORF">NCTC9702_03524</name>
</gene>
<reference evidence="1 2" key="1">
    <citation type="submission" date="2018-12" db="EMBL/GenBank/DDBJ databases">
        <authorList>
            <consortium name="Pathogen Informatics"/>
        </authorList>
    </citation>
    <scope>NUCLEOTIDE SEQUENCE [LARGE SCALE GENOMIC DNA]</scope>
    <source>
        <strain evidence="1 2">NCTC9702</strain>
    </source>
</reference>
<dbReference type="Pfam" id="PF04860">
    <property type="entry name" value="Phage_portal"/>
    <property type="match status" value="1"/>
</dbReference>
<dbReference type="AlphaFoldDB" id="A0A3S4L5V3"/>
<dbReference type="InterPro" id="IPR006944">
    <property type="entry name" value="Phage/GTA_portal"/>
</dbReference>
<organism evidence="1 2">
    <name type="scientific">Escherichia coli</name>
    <dbReference type="NCBI Taxonomy" id="562"/>
    <lineage>
        <taxon>Bacteria</taxon>
        <taxon>Pseudomonadati</taxon>
        <taxon>Pseudomonadota</taxon>
        <taxon>Gammaproteobacteria</taxon>
        <taxon>Enterobacterales</taxon>
        <taxon>Enterobacteriaceae</taxon>
        <taxon>Escherichia</taxon>
    </lineage>
</organism>